<keyword evidence="1" id="KW-1133">Transmembrane helix</keyword>
<feature type="transmembrane region" description="Helical" evidence="1">
    <location>
        <begin position="18"/>
        <end position="36"/>
    </location>
</feature>
<evidence type="ECO:0000313" key="2">
    <source>
        <dbReference type="EMBL" id="TYS67105.1"/>
    </source>
</evidence>
<feature type="transmembrane region" description="Helical" evidence="1">
    <location>
        <begin position="148"/>
        <end position="167"/>
    </location>
</feature>
<accession>A0A5D4SUT7</accession>
<feature type="transmembrane region" description="Helical" evidence="1">
    <location>
        <begin position="60"/>
        <end position="78"/>
    </location>
</feature>
<keyword evidence="1" id="KW-0472">Membrane</keyword>
<evidence type="ECO:0000256" key="1">
    <source>
        <dbReference type="SAM" id="Phobius"/>
    </source>
</evidence>
<gene>
    <name evidence="2" type="ORF">FZC76_16395</name>
</gene>
<dbReference type="Proteomes" id="UP000322524">
    <property type="component" value="Unassembled WGS sequence"/>
</dbReference>
<evidence type="ECO:0000313" key="3">
    <source>
        <dbReference type="Proteomes" id="UP000322524"/>
    </source>
</evidence>
<feature type="transmembrane region" description="Helical" evidence="1">
    <location>
        <begin position="99"/>
        <end position="128"/>
    </location>
</feature>
<dbReference type="OrthoDB" id="2786532at2"/>
<keyword evidence="1" id="KW-0812">Transmembrane</keyword>
<dbReference type="AlphaFoldDB" id="A0A5D4SUT7"/>
<feature type="transmembrane region" description="Helical" evidence="1">
    <location>
        <begin position="263"/>
        <end position="284"/>
    </location>
</feature>
<comment type="caution">
    <text evidence="2">The sequence shown here is derived from an EMBL/GenBank/DDBJ whole genome shotgun (WGS) entry which is preliminary data.</text>
</comment>
<feature type="transmembrane region" description="Helical" evidence="1">
    <location>
        <begin position="229"/>
        <end position="251"/>
    </location>
</feature>
<sequence length="763" mass="89541">MRFIKQLQLESRFLLKNWFFLLAPLVYGISMSLWMINRNEATTNVMGQYAAGFFKANNEFLAIGHTLSLGVLFLASVLSIRREKQTVLLDWTNSLPNSFLSIILAKFLSLVIYSGLFTLFYFLVFLWQGFSFGKDLSYLLEHGVSFSIQSQFSYAVTISLGMVLAVLINNRIVYIIVFCAWMFGTFFMEGYIIQRYQLYFLKTFHLNQFFMDISHSDDWGYRLSRKETLYSQLFVLFFSLFLLAITIMKSSTNRISSFEKRKWTFFGLVTALTIASFFPYGSLWTERIGHYNELKAGAVEQQWENGNLLDTVGEFYTVDSYTITMEHVGNDRFHVRAEMIIPNTEVNSSLNFSLYPSFEVETVSWNGVKADFKKDHHLITVQDLGQQPMNRLEVEYSGSLNEWGHVYGKERNFAFLKGEDMYLPSYIGWYPLPGNYPIYTLFNMDTENYIHTIQYNRHLELNQELPASDFQVELMNFDSHVFSTGHSSKTTTDGVQVFTSENAKGITLFSNKGLIENTEDIPISIIAHKENNQLLQQKLADMKDVEEYFQRWLGEAFQQDMKLIYIPSLDFVGAEYYNTNLFDEALFFDDSIQTYVQVDNGKMINNTMTDLKTRLMTFLLFKHKSLNHYYYEVPGDSVLKGLVETYLLVFYKDYYDFKWNDFEQFNGTEFYYLSTVSHINWMTSSEDMTTLEKFNELIDSYKLQYNEQVVLMVAKEWEKGNKEEVKQILKDIFQDIKNNNKDSFTYEEWMTYWNRTFESGGMR</sequence>
<name>A0A5D4SUT7_9BACI</name>
<organism evidence="2 3">
    <name type="scientific">Sutcliffiella horikoshii</name>
    <dbReference type="NCBI Taxonomy" id="79883"/>
    <lineage>
        <taxon>Bacteria</taxon>
        <taxon>Bacillati</taxon>
        <taxon>Bacillota</taxon>
        <taxon>Bacilli</taxon>
        <taxon>Bacillales</taxon>
        <taxon>Bacillaceae</taxon>
        <taxon>Sutcliffiella</taxon>
    </lineage>
</organism>
<feature type="transmembrane region" description="Helical" evidence="1">
    <location>
        <begin position="172"/>
        <end position="193"/>
    </location>
</feature>
<dbReference type="RefSeq" id="WP_148989250.1">
    <property type="nucleotide sequence ID" value="NZ_VTEV01000006.1"/>
</dbReference>
<dbReference type="EMBL" id="VTEV01000006">
    <property type="protein sequence ID" value="TYS67105.1"/>
    <property type="molecule type" value="Genomic_DNA"/>
</dbReference>
<reference evidence="2 3" key="1">
    <citation type="submission" date="2019-08" db="EMBL/GenBank/DDBJ databases">
        <title>Bacillus genomes from the desert of Cuatro Cienegas, Coahuila.</title>
        <authorList>
            <person name="Olmedo-Alvarez G."/>
        </authorList>
    </citation>
    <scope>NUCLEOTIDE SEQUENCE [LARGE SCALE GENOMIC DNA]</scope>
    <source>
        <strain evidence="2 3">CH28_1T</strain>
    </source>
</reference>
<protein>
    <submittedName>
        <fullName evidence="2">ABC transporter permease</fullName>
    </submittedName>
</protein>
<proteinExistence type="predicted"/>